<sequence length="209" mass="24745">MISASELYYLNRALDGTPILGINPVETLISNDKGENSPKKSLIKKKILQSNNGLNEKSFRIINNLEKYKKAKKHIWINDLLISLDKTDLLVFLKNREKGQFIIERTSKSLMLYEIIKNYQFLWNNTKVEDSEKEIIEPNNFILNEIQDKKENQILCIQKEENKNFRVCNIYYQKDCVYKYNLLNKQLIKVNPRDIRLELANIFELEVNK</sequence>
<dbReference type="InterPro" id="IPR031682">
    <property type="entry name" value="EsaE"/>
</dbReference>
<dbReference type="RefSeq" id="WP_073539282.1">
    <property type="nucleotide sequence ID" value="NZ_CP018335.1"/>
</dbReference>
<protein>
    <submittedName>
        <fullName evidence="1">Uncharacterized protein</fullName>
    </submittedName>
</protein>
<evidence type="ECO:0000313" key="1">
    <source>
        <dbReference type="EMBL" id="APM39665.1"/>
    </source>
</evidence>
<dbReference type="EMBL" id="CP018335">
    <property type="protein sequence ID" value="APM39665.1"/>
    <property type="molecule type" value="Genomic_DNA"/>
</dbReference>
<dbReference type="Proteomes" id="UP000184604">
    <property type="component" value="Chromosome"/>
</dbReference>
<proteinExistence type="predicted"/>
<evidence type="ECO:0000313" key="2">
    <source>
        <dbReference type="Proteomes" id="UP000184604"/>
    </source>
</evidence>
<dbReference type="Pfam" id="PF16887">
    <property type="entry name" value="DUF5081"/>
    <property type="match status" value="1"/>
</dbReference>
<reference evidence="1 2" key="1">
    <citation type="submission" date="2016-12" db="EMBL/GenBank/DDBJ databases">
        <title>Complete genome sequence of Clostridium kluyveri JZZ isolated from the pit mud of a Chinese flavor liquor-making factory.</title>
        <authorList>
            <person name="Wang Y."/>
        </authorList>
    </citation>
    <scope>NUCLEOTIDE SEQUENCE [LARGE SCALE GENOMIC DNA]</scope>
    <source>
        <strain evidence="1 2">JZZ</strain>
    </source>
</reference>
<gene>
    <name evidence="1" type="ORF">BS101_13415</name>
</gene>
<organism evidence="1 2">
    <name type="scientific">Clostridium kluyveri</name>
    <dbReference type="NCBI Taxonomy" id="1534"/>
    <lineage>
        <taxon>Bacteria</taxon>
        <taxon>Bacillati</taxon>
        <taxon>Bacillota</taxon>
        <taxon>Clostridia</taxon>
        <taxon>Eubacteriales</taxon>
        <taxon>Clostridiaceae</taxon>
        <taxon>Clostridium</taxon>
    </lineage>
</organism>
<name>A0A1L5F9H7_CLOKL</name>
<accession>A0A1L5F9H7</accession>
<dbReference type="AlphaFoldDB" id="A0A1L5F9H7"/>